<dbReference type="GO" id="GO:0003887">
    <property type="term" value="F:DNA-directed DNA polymerase activity"/>
    <property type="evidence" value="ECO:0007669"/>
    <property type="project" value="UniProtKB-UniRule"/>
</dbReference>
<keyword evidence="13" id="KW-1185">Reference proteome</keyword>
<evidence type="ECO:0000256" key="5">
    <source>
        <dbReference type="ARBA" id="ARBA00022705"/>
    </source>
</evidence>
<keyword evidence="4" id="KW-0548">Nucleotidyltransferase</keyword>
<evidence type="ECO:0000256" key="3">
    <source>
        <dbReference type="ARBA" id="ARBA00022679"/>
    </source>
</evidence>
<dbReference type="InterPro" id="IPR008921">
    <property type="entry name" value="DNA_pol3_clamp-load_cplx_C"/>
</dbReference>
<protein>
    <recommendedName>
        <fullName evidence="2 9">DNA polymerase III subunit delta</fullName>
        <ecNumber evidence="1 9">2.7.7.7</ecNumber>
    </recommendedName>
</protein>
<dbReference type="STRING" id="658187.LDG_8881"/>
<dbReference type="EMBL" id="JH413849">
    <property type="protein sequence ID" value="EHL29162.1"/>
    <property type="molecule type" value="Genomic_DNA"/>
</dbReference>
<evidence type="ECO:0000256" key="8">
    <source>
        <dbReference type="ARBA" id="ARBA00049244"/>
    </source>
</evidence>
<evidence type="ECO:0000256" key="1">
    <source>
        <dbReference type="ARBA" id="ARBA00012417"/>
    </source>
</evidence>
<reference evidence="12 13" key="1">
    <citation type="journal article" date="2011" name="BMC Genomics">
        <title>Insight into cross-talk between intra-amoebal pathogens.</title>
        <authorList>
            <person name="Gimenez G."/>
            <person name="Bertelli C."/>
            <person name="Moliner C."/>
            <person name="Robert C."/>
            <person name="Raoult D."/>
            <person name="Fournier P.E."/>
            <person name="Greub G."/>
        </authorList>
    </citation>
    <scope>NUCLEOTIDE SEQUENCE [LARGE SCALE GENOMIC DNA]</scope>
    <source>
        <strain evidence="12 13">LLAP12</strain>
    </source>
</reference>
<dbReference type="AlphaFoldDB" id="G9EU88"/>
<comment type="catalytic activity">
    <reaction evidence="8">
        <text>DNA(n) + a 2'-deoxyribonucleoside 5'-triphosphate = DNA(n+1) + diphosphate</text>
        <dbReference type="Rhea" id="RHEA:22508"/>
        <dbReference type="Rhea" id="RHEA-COMP:17339"/>
        <dbReference type="Rhea" id="RHEA-COMP:17340"/>
        <dbReference type="ChEBI" id="CHEBI:33019"/>
        <dbReference type="ChEBI" id="CHEBI:61560"/>
        <dbReference type="ChEBI" id="CHEBI:173112"/>
        <dbReference type="EC" id="2.7.7.7"/>
    </reaction>
</comment>
<keyword evidence="5" id="KW-0235">DNA replication</keyword>
<dbReference type="Pfam" id="PF21694">
    <property type="entry name" value="DNA_pol3_delta_C"/>
    <property type="match status" value="1"/>
</dbReference>
<dbReference type="Gene3D" id="3.40.50.300">
    <property type="entry name" value="P-loop containing nucleotide triphosphate hydrolases"/>
    <property type="match status" value="1"/>
</dbReference>
<dbReference type="eggNOG" id="COG1466">
    <property type="taxonomic scope" value="Bacteria"/>
</dbReference>
<dbReference type="InterPro" id="IPR005790">
    <property type="entry name" value="DNA_polIII_delta"/>
</dbReference>
<dbReference type="Gene3D" id="1.20.272.10">
    <property type="match status" value="1"/>
</dbReference>
<evidence type="ECO:0000256" key="9">
    <source>
        <dbReference type="NCBIfam" id="TIGR01128"/>
    </source>
</evidence>
<evidence type="ECO:0000256" key="6">
    <source>
        <dbReference type="ARBA" id="ARBA00022932"/>
    </source>
</evidence>
<dbReference type="InParanoid" id="G9EU88"/>
<name>G9EU88_9GAMM</name>
<dbReference type="PANTHER" id="PTHR34388:SF1">
    <property type="entry name" value="DNA POLYMERASE III SUBUNIT DELTA"/>
    <property type="match status" value="1"/>
</dbReference>
<evidence type="ECO:0000259" key="10">
    <source>
        <dbReference type="Pfam" id="PF06144"/>
    </source>
</evidence>
<evidence type="ECO:0000313" key="12">
    <source>
        <dbReference type="EMBL" id="EHL29162.1"/>
    </source>
</evidence>
<dbReference type="NCBIfam" id="TIGR01128">
    <property type="entry name" value="holA"/>
    <property type="match status" value="1"/>
</dbReference>
<dbReference type="GO" id="GO:0006261">
    <property type="term" value="P:DNA-templated DNA replication"/>
    <property type="evidence" value="ECO:0007669"/>
    <property type="project" value="TreeGrafter"/>
</dbReference>
<dbReference type="SUPFAM" id="SSF52540">
    <property type="entry name" value="P-loop containing nucleoside triphosphate hydrolases"/>
    <property type="match status" value="1"/>
</dbReference>
<evidence type="ECO:0000256" key="7">
    <source>
        <dbReference type="ARBA" id="ARBA00034754"/>
    </source>
</evidence>
<evidence type="ECO:0000256" key="2">
    <source>
        <dbReference type="ARBA" id="ARBA00017703"/>
    </source>
</evidence>
<keyword evidence="3" id="KW-0808">Transferase</keyword>
<dbReference type="Proteomes" id="UP000002770">
    <property type="component" value="Unassembled WGS sequence"/>
</dbReference>
<gene>
    <name evidence="12" type="ORF">LDG_8881</name>
</gene>
<dbReference type="InterPro" id="IPR048466">
    <property type="entry name" value="DNA_pol3_delta-like_C"/>
</dbReference>
<evidence type="ECO:0000313" key="13">
    <source>
        <dbReference type="Proteomes" id="UP000002770"/>
    </source>
</evidence>
<dbReference type="OrthoDB" id="9770982at2"/>
<dbReference type="RefSeq" id="WP_006872742.1">
    <property type="nucleotide sequence ID" value="NZ_JH413849.1"/>
</dbReference>
<accession>G9EU88</accession>
<feature type="domain" description="DNA polymerase III delta subunit-like C-terminal" evidence="11">
    <location>
        <begin position="209"/>
        <end position="313"/>
    </location>
</feature>
<dbReference type="Pfam" id="PF06144">
    <property type="entry name" value="DNA_pol3_delta"/>
    <property type="match status" value="1"/>
</dbReference>
<sequence>MQIKQQMLAQQVQRKIAPLYILVGQDNYLLDESLATIKSAIKKDHDCDERVLTVQTTEDWNNLREEANSYSLFSDRVFLNIFFDKKSIDAAGKKILTEYLGSINSRCFIVIRAPNVPAKQLQWLTAHEHAVVSVAYPLNATAMKNWIAIELRKNALNYDQQVPDVIHQYTQGNMLACAQVIEKIALSCAPDSKISIQQAQEHLSDQCDHNLFELIDACLQGQGDKAIQILRHAASDKTEPTLVLWMLTQEVRTILQLTNLLQQQIDIKNASAQLKIWPQRIVLYQASCKRLNNNVLQQLHQYCYSIDERIKSNFSTQVWNSLENLALSLCLGQLVGMHAQYSDFWRHL</sequence>
<dbReference type="InterPro" id="IPR027417">
    <property type="entry name" value="P-loop_NTPase"/>
</dbReference>
<comment type="similarity">
    <text evidence="7">Belongs to the DNA polymerase HolA subunit family.</text>
</comment>
<dbReference type="HOGENOM" id="CLU_044694_0_1_6"/>
<evidence type="ECO:0000259" key="11">
    <source>
        <dbReference type="Pfam" id="PF21694"/>
    </source>
</evidence>
<evidence type="ECO:0000256" key="4">
    <source>
        <dbReference type="ARBA" id="ARBA00022695"/>
    </source>
</evidence>
<organism evidence="12 13">
    <name type="scientific">Legionella drancourtii LLAP12</name>
    <dbReference type="NCBI Taxonomy" id="658187"/>
    <lineage>
        <taxon>Bacteria</taxon>
        <taxon>Pseudomonadati</taxon>
        <taxon>Pseudomonadota</taxon>
        <taxon>Gammaproteobacteria</taxon>
        <taxon>Legionellales</taxon>
        <taxon>Legionellaceae</taxon>
        <taxon>Legionella</taxon>
    </lineage>
</organism>
<dbReference type="InterPro" id="IPR010372">
    <property type="entry name" value="DNA_pol3_delta_N"/>
</dbReference>
<dbReference type="PANTHER" id="PTHR34388">
    <property type="entry name" value="DNA POLYMERASE III SUBUNIT DELTA"/>
    <property type="match status" value="1"/>
</dbReference>
<feature type="domain" description="DNA polymerase III delta N-terminal" evidence="10">
    <location>
        <begin position="20"/>
        <end position="126"/>
    </location>
</feature>
<dbReference type="GO" id="GO:0009360">
    <property type="term" value="C:DNA polymerase III complex"/>
    <property type="evidence" value="ECO:0007669"/>
    <property type="project" value="UniProtKB-UniRule"/>
</dbReference>
<proteinExistence type="inferred from homology"/>
<keyword evidence="6" id="KW-0239">DNA-directed DNA polymerase</keyword>
<dbReference type="FunCoup" id="G9EU88">
    <property type="interactions" value="158"/>
</dbReference>
<dbReference type="SUPFAM" id="SSF48019">
    <property type="entry name" value="post-AAA+ oligomerization domain-like"/>
    <property type="match status" value="1"/>
</dbReference>
<dbReference type="Gene3D" id="1.10.8.60">
    <property type="match status" value="1"/>
</dbReference>
<dbReference type="EC" id="2.7.7.7" evidence="1 9"/>
<dbReference type="GO" id="GO:0003677">
    <property type="term" value="F:DNA binding"/>
    <property type="evidence" value="ECO:0007669"/>
    <property type="project" value="InterPro"/>
</dbReference>